<evidence type="ECO:0000313" key="2">
    <source>
        <dbReference type="Proteomes" id="UP000315469"/>
    </source>
</evidence>
<dbReference type="RefSeq" id="WP_050540853.1">
    <property type="nucleotide sequence ID" value="NZ_CP045720.1"/>
</dbReference>
<keyword evidence="2" id="KW-1185">Reference proteome</keyword>
<dbReference type="GeneID" id="90520340"/>
<sequence length="72" mass="8233">MSAQTRQRFGENSKDMLTTLNQADKVSCKESEEKGKYLCKVDTDIKLPMMGEKQTVAEFKFIKNDGNWKVSP</sequence>
<reference evidence="1 2" key="1">
    <citation type="submission" date="2019-06" db="EMBL/GenBank/DDBJ databases">
        <title>Taxogenomics and systematics of the genus Pantoea.</title>
        <authorList>
            <person name="Tambong J.T."/>
        </authorList>
    </citation>
    <scope>NUCLEOTIDE SEQUENCE [LARGE SCALE GENOMIC DNA]</scope>
    <source>
        <strain evidence="1 2">LMG 24197</strain>
    </source>
</reference>
<evidence type="ECO:0008006" key="3">
    <source>
        <dbReference type="Google" id="ProtNLM"/>
    </source>
</evidence>
<accession>A0ABY2ZR58</accession>
<name>A0ABY2ZR58_9GAMM</name>
<evidence type="ECO:0000313" key="1">
    <source>
        <dbReference type="EMBL" id="TPV39785.1"/>
    </source>
</evidence>
<organism evidence="1 2">
    <name type="scientific">Pantoea eucalypti</name>
    <dbReference type="NCBI Taxonomy" id="470933"/>
    <lineage>
        <taxon>Bacteria</taxon>
        <taxon>Pseudomonadati</taxon>
        <taxon>Pseudomonadota</taxon>
        <taxon>Gammaproteobacteria</taxon>
        <taxon>Enterobacterales</taxon>
        <taxon>Erwiniaceae</taxon>
        <taxon>Pantoea</taxon>
    </lineage>
</organism>
<gene>
    <name evidence="1" type="ORF">FJW02_05460</name>
</gene>
<comment type="caution">
    <text evidence="1">The sequence shown here is derived from an EMBL/GenBank/DDBJ whole genome shotgun (WGS) entry which is preliminary data.</text>
</comment>
<protein>
    <recommendedName>
        <fullName evidence="3">DUF4878 domain-containing protein</fullName>
    </recommendedName>
</protein>
<proteinExistence type="predicted"/>
<dbReference type="EMBL" id="VHJB01000043">
    <property type="protein sequence ID" value="TPV39785.1"/>
    <property type="molecule type" value="Genomic_DNA"/>
</dbReference>
<dbReference type="Proteomes" id="UP000315469">
    <property type="component" value="Unassembled WGS sequence"/>
</dbReference>